<feature type="chain" id="PRO_5035249468" description="Transmembrane protein" evidence="1">
    <location>
        <begin position="24"/>
        <end position="73"/>
    </location>
</feature>
<keyword evidence="1" id="KW-0732">Signal</keyword>
<dbReference type="EMBL" id="AJWJ01000520">
    <property type="protein sequence ID" value="KAF2070240.1"/>
    <property type="molecule type" value="Genomic_DNA"/>
</dbReference>
<name>A0A8J4PLL9_9MYCE</name>
<proteinExistence type="predicted"/>
<accession>A0A8J4PLL9</accession>
<keyword evidence="3" id="KW-1185">Reference proteome</keyword>
<comment type="caution">
    <text evidence="2">The sequence shown here is derived from an EMBL/GenBank/DDBJ whole genome shotgun (WGS) entry which is preliminary data.</text>
</comment>
<dbReference type="Proteomes" id="UP000695562">
    <property type="component" value="Unassembled WGS sequence"/>
</dbReference>
<feature type="signal peptide" evidence="1">
    <location>
        <begin position="1"/>
        <end position="23"/>
    </location>
</feature>
<sequence length="73" mass="8242">MSFAKNILYVTLILCVIFALTNAVDVDNGVNSNVGENLMATKKYCSKLSKLDCILNELTKFTCIWLNNRCEVY</sequence>
<evidence type="ECO:0000313" key="2">
    <source>
        <dbReference type="EMBL" id="KAF2070240.1"/>
    </source>
</evidence>
<evidence type="ECO:0000313" key="3">
    <source>
        <dbReference type="Proteomes" id="UP000695562"/>
    </source>
</evidence>
<gene>
    <name evidence="2" type="ORF">CYY_008436</name>
</gene>
<protein>
    <recommendedName>
        <fullName evidence="4">Transmembrane protein</fullName>
    </recommendedName>
</protein>
<evidence type="ECO:0000256" key="1">
    <source>
        <dbReference type="SAM" id="SignalP"/>
    </source>
</evidence>
<dbReference type="OrthoDB" id="10412622at2759"/>
<reference evidence="2" key="1">
    <citation type="submission" date="2020-01" db="EMBL/GenBank/DDBJ databases">
        <title>Development of genomics and gene disruption for Polysphondylium violaceum indicates a role for the polyketide synthase stlB in stalk morphogenesis.</title>
        <authorList>
            <person name="Narita B."/>
            <person name="Kawabe Y."/>
            <person name="Kin K."/>
            <person name="Saito T."/>
            <person name="Gibbs R."/>
            <person name="Kuspa A."/>
            <person name="Muzny D."/>
            <person name="Queller D."/>
            <person name="Richards S."/>
            <person name="Strassman J."/>
            <person name="Sucgang R."/>
            <person name="Worley K."/>
            <person name="Schaap P."/>
        </authorList>
    </citation>
    <scope>NUCLEOTIDE SEQUENCE</scope>
    <source>
        <strain evidence="2">QSvi11</strain>
    </source>
</reference>
<organism evidence="2 3">
    <name type="scientific">Polysphondylium violaceum</name>
    <dbReference type="NCBI Taxonomy" id="133409"/>
    <lineage>
        <taxon>Eukaryota</taxon>
        <taxon>Amoebozoa</taxon>
        <taxon>Evosea</taxon>
        <taxon>Eumycetozoa</taxon>
        <taxon>Dictyostelia</taxon>
        <taxon>Dictyosteliales</taxon>
        <taxon>Dictyosteliaceae</taxon>
        <taxon>Polysphondylium</taxon>
    </lineage>
</organism>
<dbReference type="AlphaFoldDB" id="A0A8J4PLL9"/>
<evidence type="ECO:0008006" key="4">
    <source>
        <dbReference type="Google" id="ProtNLM"/>
    </source>
</evidence>